<reference evidence="5" key="1">
    <citation type="submission" date="2022-11" db="EMBL/GenBank/DDBJ databases">
        <authorList>
            <person name="Hyden B.L."/>
            <person name="Feng K."/>
            <person name="Yates T."/>
            <person name="Jawdy S."/>
            <person name="Smart L.B."/>
            <person name="Muchero W."/>
        </authorList>
    </citation>
    <scope>NUCLEOTIDE SEQUENCE</scope>
    <source>
        <tissue evidence="5">Shoot tip</tissue>
    </source>
</reference>
<dbReference type="InterPro" id="IPR008587">
    <property type="entry name" value="FPP_plant"/>
</dbReference>
<feature type="coiled-coil region" evidence="3">
    <location>
        <begin position="115"/>
        <end position="149"/>
    </location>
</feature>
<feature type="region of interest" description="Disordered" evidence="4">
    <location>
        <begin position="1"/>
        <end position="23"/>
    </location>
</feature>
<evidence type="ECO:0000256" key="2">
    <source>
        <dbReference type="ARBA" id="ARBA00023054"/>
    </source>
</evidence>
<dbReference type="PANTHER" id="PTHR31580">
    <property type="entry name" value="FILAMENT-LIKE PLANT PROTEIN 4"/>
    <property type="match status" value="1"/>
</dbReference>
<evidence type="ECO:0000313" key="6">
    <source>
        <dbReference type="Proteomes" id="UP001151529"/>
    </source>
</evidence>
<gene>
    <name evidence="5" type="ORF">OIU85_008930</name>
</gene>
<dbReference type="PANTHER" id="PTHR31580:SF22">
    <property type="entry name" value="FILAMENT-LIKE PLANT PROTEIN 7"/>
    <property type="match status" value="1"/>
</dbReference>
<dbReference type="AlphaFoldDB" id="A0A9Q0NYV9"/>
<name>A0A9Q0NYV9_SALVM</name>
<organism evidence="5 6">
    <name type="scientific">Salix viminalis</name>
    <name type="common">Common osier</name>
    <name type="synonym">Basket willow</name>
    <dbReference type="NCBI Taxonomy" id="40686"/>
    <lineage>
        <taxon>Eukaryota</taxon>
        <taxon>Viridiplantae</taxon>
        <taxon>Streptophyta</taxon>
        <taxon>Embryophyta</taxon>
        <taxon>Tracheophyta</taxon>
        <taxon>Spermatophyta</taxon>
        <taxon>Magnoliopsida</taxon>
        <taxon>eudicotyledons</taxon>
        <taxon>Gunneridae</taxon>
        <taxon>Pentapetalae</taxon>
        <taxon>rosids</taxon>
        <taxon>fabids</taxon>
        <taxon>Malpighiales</taxon>
        <taxon>Salicaceae</taxon>
        <taxon>Saliceae</taxon>
        <taxon>Salix</taxon>
    </lineage>
</organism>
<comment type="caution">
    <text evidence="5">The sequence shown here is derived from an EMBL/GenBank/DDBJ whole genome shotgun (WGS) entry which is preliminary data.</text>
</comment>
<dbReference type="OrthoDB" id="1740615at2759"/>
<dbReference type="EMBL" id="JAPFFL010000014">
    <property type="protein sequence ID" value="KAJ6678397.1"/>
    <property type="molecule type" value="Genomic_DNA"/>
</dbReference>
<accession>A0A9Q0NYV9</accession>
<evidence type="ECO:0000256" key="1">
    <source>
        <dbReference type="ARBA" id="ARBA00005921"/>
    </source>
</evidence>
<keyword evidence="2 3" id="KW-0175">Coiled coil</keyword>
<evidence type="ECO:0000313" key="5">
    <source>
        <dbReference type="EMBL" id="KAJ6678397.1"/>
    </source>
</evidence>
<comment type="similarity">
    <text evidence="1">Belongs to the FPP family.</text>
</comment>
<feature type="coiled-coil region" evidence="3">
    <location>
        <begin position="178"/>
        <end position="205"/>
    </location>
</feature>
<dbReference type="Pfam" id="PF05911">
    <property type="entry name" value="FPP"/>
    <property type="match status" value="1"/>
</dbReference>
<sequence length="224" mass="24964">MQALQSMLKQGQSSTHSDGLNSVMSMDTSHGNLHIGDRFTGRILEVDALSADKSGAAGLVSLDEITRKITEGITLSFADDGDSRTSTRKGWEFFCLVRTTFGLHGWMPSIYNKVKRGLEARLQSATDNIESLMNQLKESEKIVGSLQTDLETVRDLKAMFETQNENQKLTKEGADPQLTVARVELNEAHRKLSSLEMELENQKSCCEDTVQNQEYYVRASIVVL</sequence>
<evidence type="ECO:0000256" key="4">
    <source>
        <dbReference type="SAM" id="MobiDB-lite"/>
    </source>
</evidence>
<proteinExistence type="inferred from homology"/>
<keyword evidence="6" id="KW-1185">Reference proteome</keyword>
<dbReference type="Proteomes" id="UP001151529">
    <property type="component" value="Chromosome 7"/>
</dbReference>
<protein>
    <submittedName>
        <fullName evidence="5">FILAMENT-LIKE PLANT PROTEIN 4</fullName>
    </submittedName>
</protein>
<reference evidence="5" key="2">
    <citation type="journal article" date="2023" name="Int. J. Mol. Sci.">
        <title>De Novo Assembly and Annotation of 11 Diverse Shrub Willow (Salix) Genomes Reveals Novel Gene Organization in Sex-Linked Regions.</title>
        <authorList>
            <person name="Hyden B."/>
            <person name="Feng K."/>
            <person name="Yates T.B."/>
            <person name="Jawdy S."/>
            <person name="Cereghino C."/>
            <person name="Smart L.B."/>
            <person name="Muchero W."/>
        </authorList>
    </citation>
    <scope>NUCLEOTIDE SEQUENCE [LARGE SCALE GENOMIC DNA]</scope>
    <source>
        <tissue evidence="5">Shoot tip</tissue>
    </source>
</reference>
<evidence type="ECO:0000256" key="3">
    <source>
        <dbReference type="SAM" id="Coils"/>
    </source>
</evidence>